<evidence type="ECO:0000256" key="4">
    <source>
        <dbReference type="ARBA" id="ARBA00022840"/>
    </source>
</evidence>
<dbReference type="CDD" id="cd14014">
    <property type="entry name" value="STKc_PknB_like"/>
    <property type="match status" value="1"/>
</dbReference>
<keyword evidence="4 6" id="KW-0067">ATP-binding</keyword>
<evidence type="ECO:0000313" key="8">
    <source>
        <dbReference type="EMBL" id="TWU19681.1"/>
    </source>
</evidence>
<dbReference type="InterPro" id="IPR011990">
    <property type="entry name" value="TPR-like_helical_dom_sf"/>
</dbReference>
<evidence type="ECO:0000256" key="5">
    <source>
        <dbReference type="PROSITE-ProRule" id="PRU00339"/>
    </source>
</evidence>
<dbReference type="Gene3D" id="3.30.200.20">
    <property type="entry name" value="Phosphorylase Kinase, domain 1"/>
    <property type="match status" value="1"/>
</dbReference>
<accession>A0A5C6C844</accession>
<evidence type="ECO:0000313" key="9">
    <source>
        <dbReference type="Proteomes" id="UP000319908"/>
    </source>
</evidence>
<dbReference type="SMART" id="SM00220">
    <property type="entry name" value="S_TKc"/>
    <property type="match status" value="1"/>
</dbReference>
<dbReference type="GO" id="GO:0005524">
    <property type="term" value="F:ATP binding"/>
    <property type="evidence" value="ECO:0007669"/>
    <property type="project" value="UniProtKB-UniRule"/>
</dbReference>
<dbReference type="PANTHER" id="PTHR43289">
    <property type="entry name" value="MITOGEN-ACTIVATED PROTEIN KINASE KINASE KINASE 20-RELATED"/>
    <property type="match status" value="1"/>
</dbReference>
<dbReference type="PROSITE" id="PS00108">
    <property type="entry name" value="PROTEIN_KINASE_ST"/>
    <property type="match status" value="1"/>
</dbReference>
<keyword evidence="2 6" id="KW-0547">Nucleotide-binding</keyword>
<dbReference type="Pfam" id="PF13374">
    <property type="entry name" value="TPR_10"/>
    <property type="match status" value="3"/>
</dbReference>
<keyword evidence="3 8" id="KW-0418">Kinase</keyword>
<dbReference type="SUPFAM" id="SSF56112">
    <property type="entry name" value="Protein kinase-like (PK-like)"/>
    <property type="match status" value="1"/>
</dbReference>
<evidence type="ECO:0000256" key="1">
    <source>
        <dbReference type="ARBA" id="ARBA00022679"/>
    </source>
</evidence>
<dbReference type="PROSITE" id="PS50005">
    <property type="entry name" value="TPR"/>
    <property type="match status" value="1"/>
</dbReference>
<dbReference type="InterPro" id="IPR000719">
    <property type="entry name" value="Prot_kinase_dom"/>
</dbReference>
<dbReference type="PROSITE" id="PS50011">
    <property type="entry name" value="PROTEIN_KINASE_DOM"/>
    <property type="match status" value="1"/>
</dbReference>
<dbReference type="Pfam" id="PF00069">
    <property type="entry name" value="Pkinase"/>
    <property type="match status" value="1"/>
</dbReference>
<dbReference type="InterPro" id="IPR008271">
    <property type="entry name" value="Ser/Thr_kinase_AS"/>
</dbReference>
<organism evidence="8 9">
    <name type="scientific">Allorhodopirellula heiligendammensis</name>
    <dbReference type="NCBI Taxonomy" id="2714739"/>
    <lineage>
        <taxon>Bacteria</taxon>
        <taxon>Pseudomonadati</taxon>
        <taxon>Planctomycetota</taxon>
        <taxon>Planctomycetia</taxon>
        <taxon>Pirellulales</taxon>
        <taxon>Pirellulaceae</taxon>
        <taxon>Allorhodopirellula</taxon>
    </lineage>
</organism>
<keyword evidence="1 8" id="KW-0808">Transferase</keyword>
<comment type="caution">
    <text evidence="8">The sequence shown here is derived from an EMBL/GenBank/DDBJ whole genome shotgun (WGS) entry which is preliminary data.</text>
</comment>
<dbReference type="InterPro" id="IPR019734">
    <property type="entry name" value="TPR_rpt"/>
</dbReference>
<dbReference type="EMBL" id="SJPU01000001">
    <property type="protein sequence ID" value="TWU19681.1"/>
    <property type="molecule type" value="Genomic_DNA"/>
</dbReference>
<dbReference type="SUPFAM" id="SSF48452">
    <property type="entry name" value="TPR-like"/>
    <property type="match status" value="1"/>
</dbReference>
<dbReference type="Gene3D" id="1.10.510.10">
    <property type="entry name" value="Transferase(Phosphotransferase) domain 1"/>
    <property type="match status" value="1"/>
</dbReference>
<protein>
    <submittedName>
        <fullName evidence="8">Serine/threonine-protein kinase PrkC</fullName>
        <ecNumber evidence="8">2.7.11.1</ecNumber>
    </submittedName>
</protein>
<evidence type="ECO:0000259" key="7">
    <source>
        <dbReference type="PROSITE" id="PS50011"/>
    </source>
</evidence>
<dbReference type="Proteomes" id="UP000319908">
    <property type="component" value="Unassembled WGS sequence"/>
</dbReference>
<gene>
    <name evidence="8" type="primary">prkC_6</name>
    <name evidence="8" type="ORF">Poly21_18560</name>
</gene>
<name>A0A5C6C844_9BACT</name>
<dbReference type="EC" id="2.7.11.1" evidence="8"/>
<feature type="repeat" description="TPR" evidence="5">
    <location>
        <begin position="607"/>
        <end position="640"/>
    </location>
</feature>
<dbReference type="RefSeq" id="WP_146406447.1">
    <property type="nucleotide sequence ID" value="NZ_SJPU01000001.1"/>
</dbReference>
<dbReference type="InterPro" id="IPR011009">
    <property type="entry name" value="Kinase-like_dom_sf"/>
</dbReference>
<dbReference type="OrthoDB" id="6111975at2"/>
<evidence type="ECO:0000256" key="6">
    <source>
        <dbReference type="PROSITE-ProRule" id="PRU10141"/>
    </source>
</evidence>
<dbReference type="InterPro" id="IPR017441">
    <property type="entry name" value="Protein_kinase_ATP_BS"/>
</dbReference>
<keyword evidence="5" id="KW-0802">TPR repeat</keyword>
<dbReference type="SMART" id="SM00028">
    <property type="entry name" value="TPR"/>
    <property type="match status" value="6"/>
</dbReference>
<evidence type="ECO:0000256" key="2">
    <source>
        <dbReference type="ARBA" id="ARBA00022741"/>
    </source>
</evidence>
<dbReference type="GO" id="GO:0004674">
    <property type="term" value="F:protein serine/threonine kinase activity"/>
    <property type="evidence" value="ECO:0007669"/>
    <property type="project" value="UniProtKB-EC"/>
</dbReference>
<keyword evidence="9" id="KW-1185">Reference proteome</keyword>
<sequence>MVALNSSSIALSAGDPSLIDGLNADQQSCLTELLDRYLVGLENGERLDAELINRENPDLAEVFTSYLEKLDALYGVSVGFHDFQNDEHDAAGSSVKMTLGDFTIHREIGRGGMGVVYEANQVSLDRKVAIKLLPLASLLDSRQISRFKNEAHAAGLLQHPSIVPIHSVGSDRGVHYYAMQFIDGVSMDEWCANERSAVAAERHARLTDSTPSQWRTTIQWAIEIAGALHNAHENGVIHRDVKPSNLMLDRCGKIWITDFGLARCQSEVSLTQSGDVIGTMRYMSPEQARGQSALIDGRADVYSLAVTLYEMLTLHPAHDGADAPSILQMIDQHDVTPLRQLRPDLPRDLETVISKAMAKSREGRYETAAAFADDLGRVLAAEPTLARPANLGDRVGRLAAKHRSVVLTGAVIVAFGFVGSAVATAKLAVAKQVSDANAARALSGEMLARDAVDRLGSQMAELLSGIPAADSVRRQLLIETLDYYERFAADVRNDPTLRADLAITLGKSGSLQSELGDNDKAIDSLGRSESIYRQLAHETPGDDALLLEWSTSQNNLAETLVRGGKLEDAARYYARAITTQKSVAEHSAAKAFSRHAVPAAKANLALATTLNNLGLLLSQTGAVEQSEKAYLEAIELLENQQIIPETTHQISVAEHPAAIQLATVRANLSGLLTPTSPERAIEYAREALSGQLDALEADRGNAKLATQTIVTLNTLGAAQSAAKQNASAIETFRQAIVVGDQLLARWPDQATYQRDMVLSLNHLGLSLSKTGQLSEASDAFEKALDYGRPLAARFVTDAETRSMVGGVLNNLGFLRQQLGDRNAAAAAYDEAIQHQSAAVRLAPEVNRYREYLRKHKDNYQTVAFQSATHRRTAS</sequence>
<feature type="binding site" evidence="6">
    <location>
        <position position="131"/>
    </location>
    <ligand>
        <name>ATP</name>
        <dbReference type="ChEBI" id="CHEBI:30616"/>
    </ligand>
</feature>
<dbReference type="PROSITE" id="PS00107">
    <property type="entry name" value="PROTEIN_KINASE_ATP"/>
    <property type="match status" value="1"/>
</dbReference>
<dbReference type="Gene3D" id="1.25.40.10">
    <property type="entry name" value="Tetratricopeptide repeat domain"/>
    <property type="match status" value="2"/>
</dbReference>
<evidence type="ECO:0000256" key="3">
    <source>
        <dbReference type="ARBA" id="ARBA00022777"/>
    </source>
</evidence>
<dbReference type="AlphaFoldDB" id="A0A5C6C844"/>
<feature type="domain" description="Protein kinase" evidence="7">
    <location>
        <begin position="102"/>
        <end position="385"/>
    </location>
</feature>
<reference evidence="8 9" key="1">
    <citation type="journal article" date="2020" name="Antonie Van Leeuwenhoek">
        <title>Rhodopirellula heiligendammensis sp. nov., Rhodopirellula pilleata sp. nov., and Rhodopirellula solitaria sp. nov. isolated from natural or artificial marine surfaces in Northern Germany and California, USA, and emended description of the genus Rhodopirellula.</title>
        <authorList>
            <person name="Kallscheuer N."/>
            <person name="Wiegand S."/>
            <person name="Jogler M."/>
            <person name="Boedeker C."/>
            <person name="Peeters S.H."/>
            <person name="Rast P."/>
            <person name="Heuer A."/>
            <person name="Jetten M.S.M."/>
            <person name="Rohde M."/>
            <person name="Jogler C."/>
        </authorList>
    </citation>
    <scope>NUCLEOTIDE SEQUENCE [LARGE SCALE GENOMIC DNA]</scope>
    <source>
        <strain evidence="8 9">Poly21</strain>
    </source>
</reference>
<proteinExistence type="predicted"/>
<dbReference type="PANTHER" id="PTHR43289:SF34">
    <property type="entry name" value="SERINE_THREONINE-PROTEIN KINASE YBDM-RELATED"/>
    <property type="match status" value="1"/>
</dbReference>